<feature type="transmembrane region" description="Helical" evidence="1">
    <location>
        <begin position="131"/>
        <end position="148"/>
    </location>
</feature>
<dbReference type="PROSITE" id="PS50887">
    <property type="entry name" value="GGDEF"/>
    <property type="match status" value="1"/>
</dbReference>
<dbReference type="CDD" id="cd01949">
    <property type="entry name" value="GGDEF"/>
    <property type="match status" value="1"/>
</dbReference>
<evidence type="ECO:0000259" key="2">
    <source>
        <dbReference type="PROSITE" id="PS50887"/>
    </source>
</evidence>
<keyword evidence="1" id="KW-0472">Membrane</keyword>
<proteinExistence type="predicted"/>
<dbReference type="InterPro" id="IPR052163">
    <property type="entry name" value="DGC-Regulatory_Protein"/>
</dbReference>
<feature type="transmembrane region" description="Helical" evidence="1">
    <location>
        <begin position="192"/>
        <end position="215"/>
    </location>
</feature>
<keyword evidence="1" id="KW-0812">Transmembrane</keyword>
<dbReference type="InterPro" id="IPR029787">
    <property type="entry name" value="Nucleotide_cyclase"/>
</dbReference>
<evidence type="ECO:0000313" key="4">
    <source>
        <dbReference type="Proteomes" id="UP000257706"/>
    </source>
</evidence>
<name>A0A3B9ILZ8_9PROT</name>
<keyword evidence="1" id="KW-1133">Transmembrane helix</keyword>
<evidence type="ECO:0000256" key="1">
    <source>
        <dbReference type="SAM" id="Phobius"/>
    </source>
</evidence>
<dbReference type="Proteomes" id="UP000257706">
    <property type="component" value="Unassembled WGS sequence"/>
</dbReference>
<feature type="transmembrane region" description="Helical" evidence="1">
    <location>
        <begin position="12"/>
        <end position="32"/>
    </location>
</feature>
<comment type="caution">
    <text evidence="3">The sequence shown here is derived from an EMBL/GenBank/DDBJ whole genome shotgun (WGS) entry which is preliminary data.</text>
</comment>
<feature type="domain" description="GGDEF" evidence="2">
    <location>
        <begin position="252"/>
        <end position="385"/>
    </location>
</feature>
<sequence length="385" mass="41990">MLSWPDVIDLRTVGIMIIMTCVISSMVSIVIWRLNRPMAGLISWMLAAFGGTLSFLAWVAMPWLGREIAIPLNMTISTGSLVLILDGVLRFRGLIPAGRLRWMTPTAMLIEAVQVIVNLNQDWLRITLNDMLNSLILVAMIAALLHRARRDERTIHLMIAAGTALMVCSYLLRIDAALGAPRGTFRAPGDPAHAYVFFISLLFILSWTFGMLLMVNLKVHRALADLADRDPLTGIGNRRLLDRLATRSLAHDRAGLVLIDLDGFKHINDSFGHDQGDRALIWIADTLRGLIRPGETPIRLGGDEFALFIDGTGDSSDLDGRVAELDADINGRITVGAGFPLPARVSIGAAAAPADGSTLDALIMAADLRMYADKHGFRPVAEARS</sequence>
<reference evidence="3 4" key="1">
    <citation type="journal article" date="2018" name="Nat. Biotechnol.">
        <title>A standardized bacterial taxonomy based on genome phylogeny substantially revises the tree of life.</title>
        <authorList>
            <person name="Parks D.H."/>
            <person name="Chuvochina M."/>
            <person name="Waite D.W."/>
            <person name="Rinke C."/>
            <person name="Skarshewski A."/>
            <person name="Chaumeil P.A."/>
            <person name="Hugenholtz P."/>
        </authorList>
    </citation>
    <scope>NUCLEOTIDE SEQUENCE [LARGE SCALE GENOMIC DNA]</scope>
    <source>
        <strain evidence="3">UBA8739</strain>
    </source>
</reference>
<dbReference type="NCBIfam" id="TIGR00254">
    <property type="entry name" value="GGDEF"/>
    <property type="match status" value="1"/>
</dbReference>
<dbReference type="InterPro" id="IPR000160">
    <property type="entry name" value="GGDEF_dom"/>
</dbReference>
<dbReference type="Pfam" id="PF00990">
    <property type="entry name" value="GGDEF"/>
    <property type="match status" value="1"/>
</dbReference>
<protein>
    <recommendedName>
        <fullName evidence="2">GGDEF domain-containing protein</fullName>
    </recommendedName>
</protein>
<feature type="transmembrane region" description="Helical" evidence="1">
    <location>
        <begin position="44"/>
        <end position="64"/>
    </location>
</feature>
<organism evidence="3 4">
    <name type="scientific">Tistrella mobilis</name>
    <dbReference type="NCBI Taxonomy" id="171437"/>
    <lineage>
        <taxon>Bacteria</taxon>
        <taxon>Pseudomonadati</taxon>
        <taxon>Pseudomonadota</taxon>
        <taxon>Alphaproteobacteria</taxon>
        <taxon>Geminicoccales</taxon>
        <taxon>Geminicoccaceae</taxon>
        <taxon>Tistrella</taxon>
    </lineage>
</organism>
<dbReference type="InterPro" id="IPR043128">
    <property type="entry name" value="Rev_trsase/Diguanyl_cyclase"/>
</dbReference>
<feature type="transmembrane region" description="Helical" evidence="1">
    <location>
        <begin position="155"/>
        <end position="172"/>
    </location>
</feature>
<dbReference type="EMBL" id="DMAI01000255">
    <property type="protein sequence ID" value="HAE48892.1"/>
    <property type="molecule type" value="Genomic_DNA"/>
</dbReference>
<dbReference type="PANTHER" id="PTHR46663">
    <property type="entry name" value="DIGUANYLATE CYCLASE DGCT-RELATED"/>
    <property type="match status" value="1"/>
</dbReference>
<dbReference type="SUPFAM" id="SSF55073">
    <property type="entry name" value="Nucleotide cyclase"/>
    <property type="match status" value="1"/>
</dbReference>
<dbReference type="SMART" id="SM00267">
    <property type="entry name" value="GGDEF"/>
    <property type="match status" value="1"/>
</dbReference>
<dbReference type="PANTHER" id="PTHR46663:SF3">
    <property type="entry name" value="SLL0267 PROTEIN"/>
    <property type="match status" value="1"/>
</dbReference>
<dbReference type="Gene3D" id="3.30.70.270">
    <property type="match status" value="1"/>
</dbReference>
<gene>
    <name evidence="3" type="ORF">DCK97_15860</name>
</gene>
<evidence type="ECO:0000313" key="3">
    <source>
        <dbReference type="EMBL" id="HAE48892.1"/>
    </source>
</evidence>
<accession>A0A3B9ILZ8</accession>
<dbReference type="AlphaFoldDB" id="A0A3B9ILZ8"/>